<sequence length="304" mass="34214">MSDYAAKADDYRKQAEKKLKSLLGGFFGNKHEEAAELLEKAANNYKLAKKWSECAEMYEKLAGCYIKMDSKHEAAGAYVEAGKALGKNDPARSQLMLREAVKLYTDMGRLNMAARQLRDIGEQLEKAGEKEEAIQYYAEAAELFEMENSNSDATKCKLKIAEFSAELGRYSKAVELFEDAAKRAVENNLLKYSARGYLLQAGICCLCYMRPDDIDKRLDKYRGIDLQFDGSREATLLQGLVEARRELDESKFATMLAEYDAITRLDPWKVKILREAKRIIEEKQLTEGEGGAAGGGDDDEEELL</sequence>
<evidence type="ECO:0000256" key="2">
    <source>
        <dbReference type="ARBA" id="ARBA00010050"/>
    </source>
</evidence>
<keyword evidence="4 8" id="KW-0931">ER-Golgi transport</keyword>
<dbReference type="Pfam" id="PF14938">
    <property type="entry name" value="SNAP"/>
    <property type="match status" value="1"/>
</dbReference>
<evidence type="ECO:0000256" key="6">
    <source>
        <dbReference type="ARBA" id="ARBA00023136"/>
    </source>
</evidence>
<evidence type="ECO:0000256" key="8">
    <source>
        <dbReference type="RuleBase" id="RU367013"/>
    </source>
</evidence>
<evidence type="ECO:0000256" key="1">
    <source>
        <dbReference type="ARBA" id="ARBA00004170"/>
    </source>
</evidence>
<keyword evidence="6 8" id="KW-0472">Membrane</keyword>
<dbReference type="SUPFAM" id="SSF48452">
    <property type="entry name" value="TPR-like"/>
    <property type="match status" value="1"/>
</dbReference>
<comment type="similarity">
    <text evidence="2 8">Belongs to the SNAP family.</text>
</comment>
<dbReference type="PANTHER" id="PTHR13768">
    <property type="entry name" value="SOLUBLE NSF ATTACHMENT PROTEIN SNAP"/>
    <property type="match status" value="1"/>
</dbReference>
<dbReference type="GO" id="GO:0035494">
    <property type="term" value="P:SNARE complex disassembly"/>
    <property type="evidence" value="ECO:0007669"/>
    <property type="project" value="TreeGrafter"/>
</dbReference>
<comment type="function">
    <text evidence="8">Required for vesicular transport between the endoplasmic reticulum and the Golgi apparatus.</text>
</comment>
<dbReference type="GO" id="GO:0005483">
    <property type="term" value="F:soluble NSF attachment protein activity"/>
    <property type="evidence" value="ECO:0007669"/>
    <property type="project" value="TreeGrafter"/>
</dbReference>
<keyword evidence="10" id="KW-1185">Reference proteome</keyword>
<dbReference type="GO" id="GO:0031201">
    <property type="term" value="C:SNARE complex"/>
    <property type="evidence" value="ECO:0007669"/>
    <property type="project" value="TreeGrafter"/>
</dbReference>
<evidence type="ECO:0000256" key="7">
    <source>
        <dbReference type="PROSITE-ProRule" id="PRU00339"/>
    </source>
</evidence>
<protein>
    <submittedName>
        <fullName evidence="9">SNAPA1 protein</fullName>
    </submittedName>
</protein>
<dbReference type="SMART" id="SM00028">
    <property type="entry name" value="TPR"/>
    <property type="match status" value="2"/>
</dbReference>
<dbReference type="GO" id="GO:0005774">
    <property type="term" value="C:vacuolar membrane"/>
    <property type="evidence" value="ECO:0007669"/>
    <property type="project" value="TreeGrafter"/>
</dbReference>
<dbReference type="GO" id="GO:0019905">
    <property type="term" value="F:syntaxin binding"/>
    <property type="evidence" value="ECO:0007669"/>
    <property type="project" value="TreeGrafter"/>
</dbReference>
<comment type="subcellular location">
    <subcellularLocation>
        <location evidence="1 8">Membrane</location>
        <topology evidence="1 8">Peripheral membrane protein</topology>
    </subcellularLocation>
</comment>
<evidence type="ECO:0000256" key="3">
    <source>
        <dbReference type="ARBA" id="ARBA00022448"/>
    </source>
</evidence>
<evidence type="ECO:0000256" key="4">
    <source>
        <dbReference type="ARBA" id="ARBA00022892"/>
    </source>
</evidence>
<keyword evidence="3 8" id="KW-0813">Transport</keyword>
<feature type="repeat" description="TPR" evidence="7">
    <location>
        <begin position="114"/>
        <end position="147"/>
    </location>
</feature>
<dbReference type="InterPro" id="IPR011990">
    <property type="entry name" value="TPR-like_helical_dom_sf"/>
</dbReference>
<organism evidence="9 10">
    <name type="scientific">Gonium pectorale</name>
    <name type="common">Green alga</name>
    <dbReference type="NCBI Taxonomy" id="33097"/>
    <lineage>
        <taxon>Eukaryota</taxon>
        <taxon>Viridiplantae</taxon>
        <taxon>Chlorophyta</taxon>
        <taxon>core chlorophytes</taxon>
        <taxon>Chlorophyceae</taxon>
        <taxon>CS clade</taxon>
        <taxon>Chlamydomonadales</taxon>
        <taxon>Volvocaceae</taxon>
        <taxon>Gonium</taxon>
    </lineage>
</organism>
<evidence type="ECO:0000313" key="10">
    <source>
        <dbReference type="Proteomes" id="UP000075714"/>
    </source>
</evidence>
<dbReference type="OrthoDB" id="9984275at2759"/>
<dbReference type="AlphaFoldDB" id="A0A150FW51"/>
<dbReference type="PRINTS" id="PR00448">
    <property type="entry name" value="NSFATTACHMNT"/>
</dbReference>
<keyword evidence="7" id="KW-0802">TPR repeat</keyword>
<dbReference type="GO" id="GO:0006886">
    <property type="term" value="P:intracellular protein transport"/>
    <property type="evidence" value="ECO:0007669"/>
    <property type="project" value="UniProtKB-UniRule"/>
</dbReference>
<dbReference type="InterPro" id="IPR000744">
    <property type="entry name" value="NSF_attach"/>
</dbReference>
<name>A0A150FW51_GONPE</name>
<dbReference type="CDD" id="cd15832">
    <property type="entry name" value="SNAP"/>
    <property type="match status" value="1"/>
</dbReference>
<accession>A0A150FW51</accession>
<dbReference type="PANTHER" id="PTHR13768:SF8">
    <property type="entry name" value="ALPHA-SOLUBLE NSF ATTACHMENT PROTEIN"/>
    <property type="match status" value="1"/>
</dbReference>
<comment type="caution">
    <text evidence="9">The sequence shown here is derived from an EMBL/GenBank/DDBJ whole genome shotgun (WGS) entry which is preliminary data.</text>
</comment>
<dbReference type="FunFam" id="1.25.40.10:FF:000049">
    <property type="entry name" value="Alpha-soluble NSF attachment protein-like"/>
    <property type="match status" value="1"/>
</dbReference>
<dbReference type="Proteomes" id="UP000075714">
    <property type="component" value="Unassembled WGS sequence"/>
</dbReference>
<evidence type="ECO:0000313" key="9">
    <source>
        <dbReference type="EMBL" id="KXZ41260.1"/>
    </source>
</evidence>
<dbReference type="InterPro" id="IPR019734">
    <property type="entry name" value="TPR_rpt"/>
</dbReference>
<dbReference type="EMBL" id="LSYV01000594">
    <property type="protein sequence ID" value="KXZ41260.1"/>
    <property type="molecule type" value="Genomic_DNA"/>
</dbReference>
<proteinExistence type="inferred from homology"/>
<dbReference type="STRING" id="33097.A0A150FW51"/>
<reference evidence="10" key="1">
    <citation type="journal article" date="2016" name="Nat. Commun.">
        <title>The Gonium pectorale genome demonstrates co-option of cell cycle regulation during the evolution of multicellularity.</title>
        <authorList>
            <person name="Hanschen E.R."/>
            <person name="Marriage T.N."/>
            <person name="Ferris P.J."/>
            <person name="Hamaji T."/>
            <person name="Toyoda A."/>
            <person name="Fujiyama A."/>
            <person name="Neme R."/>
            <person name="Noguchi H."/>
            <person name="Minakuchi Y."/>
            <person name="Suzuki M."/>
            <person name="Kawai-Toyooka H."/>
            <person name="Smith D.R."/>
            <person name="Sparks H."/>
            <person name="Anderson J."/>
            <person name="Bakaric R."/>
            <person name="Luria V."/>
            <person name="Karger A."/>
            <person name="Kirschner M.W."/>
            <person name="Durand P.M."/>
            <person name="Michod R.E."/>
            <person name="Nozaki H."/>
            <person name="Olson B.J."/>
        </authorList>
    </citation>
    <scope>NUCLEOTIDE SEQUENCE [LARGE SCALE GENOMIC DNA]</scope>
    <source>
        <strain evidence="10">NIES-2863</strain>
    </source>
</reference>
<gene>
    <name evidence="9" type="ORF">GPECTOR_597g669</name>
</gene>
<dbReference type="Gene3D" id="1.25.40.10">
    <property type="entry name" value="Tetratricopeptide repeat domain"/>
    <property type="match status" value="1"/>
</dbReference>
<dbReference type="PROSITE" id="PS50005">
    <property type="entry name" value="TPR"/>
    <property type="match status" value="1"/>
</dbReference>
<evidence type="ECO:0000256" key="5">
    <source>
        <dbReference type="ARBA" id="ARBA00022927"/>
    </source>
</evidence>
<keyword evidence="5 8" id="KW-0653">Protein transport</keyword>